<feature type="transmembrane region" description="Helical" evidence="2">
    <location>
        <begin position="29"/>
        <end position="51"/>
    </location>
</feature>
<keyword evidence="2" id="KW-0472">Membrane</keyword>
<evidence type="ECO:0000259" key="3">
    <source>
        <dbReference type="Pfam" id="PF26002"/>
    </source>
</evidence>
<sequence length="422" mass="47126">MASQPLFRQAALEAQKPKSFGDILLIRPLSYRILSIVAAICALSIVLLFTFGSYTKRSSVSGHLVPNGGLLRVYAAQAGIIQEKRVSEGQRVRAGEILFLLSSERQSSTLESVQASISEQLGSRQESLERELERTSRLQQEEQDGLRRQIQALQAELEKVDSLLDGQRARVGLADETSRRYQSLLEQDYISREQQQQKHEEWLDQQARLKSIEREQIALRRELAMRQENLGALRLKQQNQLAQIERYISSTSQELSENEGRRMIAITAPVDGVATAVVGELGQMADARRPLLSVVPADSRLEAQLYAPSRAVGFVKPGASVRLRYQAYPYQKFGHAEGQVVSVARTALPAGEISALLPAGVENQTHEPLYLITVALTAQTIRAYGEEHPLQAGMLLEADVLQETRRLYEWVLEPLFSLTGKL</sequence>
<dbReference type="RefSeq" id="WP_028995438.1">
    <property type="nucleotide sequence ID" value="NZ_CP151406.1"/>
</dbReference>
<name>A0ABZ2XGV5_9RHOO</name>
<dbReference type="Proteomes" id="UP001479520">
    <property type="component" value="Chromosome"/>
</dbReference>
<keyword evidence="1" id="KW-0175">Coiled coil</keyword>
<evidence type="ECO:0000313" key="4">
    <source>
        <dbReference type="EMBL" id="WZJ20511.1"/>
    </source>
</evidence>
<evidence type="ECO:0000256" key="2">
    <source>
        <dbReference type="SAM" id="Phobius"/>
    </source>
</evidence>
<protein>
    <submittedName>
        <fullName evidence="4">HlyD family secretion protein</fullName>
    </submittedName>
</protein>
<evidence type="ECO:0000313" key="5">
    <source>
        <dbReference type="Proteomes" id="UP001479520"/>
    </source>
</evidence>
<reference evidence="4 5" key="1">
    <citation type="submission" date="2024-04" db="EMBL/GenBank/DDBJ databases">
        <title>Dissimilatory iodate-reducing microorganisms contribute to the enrichment of iodine in groundwater.</title>
        <authorList>
            <person name="Jiang Z."/>
        </authorList>
    </citation>
    <scope>NUCLEOTIDE SEQUENCE [LARGE SCALE GENOMIC DNA]</scope>
    <source>
        <strain evidence="4 5">NCP973</strain>
    </source>
</reference>
<dbReference type="Pfam" id="PF26002">
    <property type="entry name" value="Beta-barrel_AprE"/>
    <property type="match status" value="1"/>
</dbReference>
<dbReference type="EMBL" id="CP151406">
    <property type="protein sequence ID" value="WZJ20511.1"/>
    <property type="molecule type" value="Genomic_DNA"/>
</dbReference>
<proteinExistence type="predicted"/>
<keyword evidence="2" id="KW-1133">Transmembrane helix</keyword>
<dbReference type="PANTHER" id="PTHR30386">
    <property type="entry name" value="MEMBRANE FUSION SUBUNIT OF EMRAB-TOLC MULTIDRUG EFFLUX PUMP"/>
    <property type="match status" value="1"/>
</dbReference>
<dbReference type="PRINTS" id="PR01490">
    <property type="entry name" value="RTXTOXIND"/>
</dbReference>
<feature type="domain" description="AprE-like beta-barrel" evidence="3">
    <location>
        <begin position="306"/>
        <end position="400"/>
    </location>
</feature>
<organism evidence="4 5">
    <name type="scientific">Azonexus hydrophilus</name>
    <dbReference type="NCBI Taxonomy" id="418702"/>
    <lineage>
        <taxon>Bacteria</taxon>
        <taxon>Pseudomonadati</taxon>
        <taxon>Pseudomonadota</taxon>
        <taxon>Betaproteobacteria</taxon>
        <taxon>Rhodocyclales</taxon>
        <taxon>Azonexaceae</taxon>
        <taxon>Azonexus</taxon>
    </lineage>
</organism>
<dbReference type="InterPro" id="IPR058982">
    <property type="entry name" value="Beta-barrel_AprE"/>
</dbReference>
<feature type="coiled-coil region" evidence="1">
    <location>
        <begin position="118"/>
        <end position="170"/>
    </location>
</feature>
<evidence type="ECO:0000256" key="1">
    <source>
        <dbReference type="SAM" id="Coils"/>
    </source>
</evidence>
<dbReference type="Gene3D" id="2.40.30.170">
    <property type="match status" value="1"/>
</dbReference>
<dbReference type="PANTHER" id="PTHR30386:SF28">
    <property type="entry name" value="EXPORTED PROTEIN"/>
    <property type="match status" value="1"/>
</dbReference>
<dbReference type="InterPro" id="IPR050739">
    <property type="entry name" value="MFP"/>
</dbReference>
<accession>A0ABZ2XGV5</accession>
<keyword evidence="5" id="KW-1185">Reference proteome</keyword>
<keyword evidence="2" id="KW-0812">Transmembrane</keyword>
<dbReference type="Gene3D" id="2.40.50.100">
    <property type="match status" value="1"/>
</dbReference>
<gene>
    <name evidence="4" type="ORF">AADV58_11155</name>
</gene>